<keyword evidence="5 6" id="KW-0472">Membrane</keyword>
<evidence type="ECO:0000256" key="3">
    <source>
        <dbReference type="ARBA" id="ARBA00022692"/>
    </source>
</evidence>
<organism evidence="7 8">
    <name type="scientific">Nocardia acididurans</name>
    <dbReference type="NCBI Taxonomy" id="2802282"/>
    <lineage>
        <taxon>Bacteria</taxon>
        <taxon>Bacillati</taxon>
        <taxon>Actinomycetota</taxon>
        <taxon>Actinomycetes</taxon>
        <taxon>Mycobacteriales</taxon>
        <taxon>Nocardiaceae</taxon>
        <taxon>Nocardia</taxon>
    </lineage>
</organism>
<evidence type="ECO:0000313" key="8">
    <source>
        <dbReference type="Proteomes" id="UP000602198"/>
    </source>
</evidence>
<gene>
    <name evidence="7" type="ORF">JK358_37805</name>
</gene>
<name>A0ABS1MIR5_9NOCA</name>
<dbReference type="InterPro" id="IPR005598">
    <property type="entry name" value="ATP_synth_I"/>
</dbReference>
<accession>A0ABS1MIR5</accession>
<keyword evidence="8" id="KW-1185">Reference proteome</keyword>
<evidence type="ECO:0000256" key="1">
    <source>
        <dbReference type="ARBA" id="ARBA00004651"/>
    </source>
</evidence>
<comment type="subcellular location">
    <subcellularLocation>
        <location evidence="1">Cell membrane</location>
        <topology evidence="1">Multi-pass membrane protein</topology>
    </subcellularLocation>
</comment>
<feature type="transmembrane region" description="Helical" evidence="6">
    <location>
        <begin position="25"/>
        <end position="42"/>
    </location>
</feature>
<dbReference type="EMBL" id="JAERRJ010000025">
    <property type="protein sequence ID" value="MBL1080166.1"/>
    <property type="molecule type" value="Genomic_DNA"/>
</dbReference>
<dbReference type="Pfam" id="PF03899">
    <property type="entry name" value="ATP-synt_I"/>
    <property type="match status" value="1"/>
</dbReference>
<evidence type="ECO:0000256" key="4">
    <source>
        <dbReference type="ARBA" id="ARBA00022989"/>
    </source>
</evidence>
<keyword evidence="2" id="KW-1003">Cell membrane</keyword>
<evidence type="ECO:0000256" key="6">
    <source>
        <dbReference type="SAM" id="Phobius"/>
    </source>
</evidence>
<feature type="transmembrane region" description="Helical" evidence="6">
    <location>
        <begin position="63"/>
        <end position="84"/>
    </location>
</feature>
<protein>
    <submittedName>
        <fullName evidence="7">ATP synthase subunit I</fullName>
    </submittedName>
</protein>
<keyword evidence="3 6" id="KW-0812">Transmembrane</keyword>
<evidence type="ECO:0000256" key="2">
    <source>
        <dbReference type="ARBA" id="ARBA00022475"/>
    </source>
</evidence>
<proteinExistence type="predicted"/>
<evidence type="ECO:0000313" key="7">
    <source>
        <dbReference type="EMBL" id="MBL1080166.1"/>
    </source>
</evidence>
<keyword evidence="4 6" id="KW-1133">Transmembrane helix</keyword>
<reference evidence="7 8" key="1">
    <citation type="submission" date="2021-01" db="EMBL/GenBank/DDBJ databases">
        <title>WGS of actinomycetes isolated from Thailand.</title>
        <authorList>
            <person name="Thawai C."/>
        </authorList>
    </citation>
    <scope>NUCLEOTIDE SEQUENCE [LARGE SCALE GENOMIC DNA]</scope>
    <source>
        <strain evidence="7 8">LPG 2</strain>
    </source>
</reference>
<dbReference type="Proteomes" id="UP000602198">
    <property type="component" value="Unassembled WGS sequence"/>
</dbReference>
<feature type="transmembrane region" description="Helical" evidence="6">
    <location>
        <begin position="90"/>
        <end position="109"/>
    </location>
</feature>
<sequence length="119" mass="12583">MRRTGAIAAVLGALALMATGSLDRLLLGVFMCAGLGLGWLNAQVTWLSIVRITDAETPSKQKLAMSAAARLVLITALAILVAIFTRPNGIGIFFGLAVFQIVLVLHTVVPELKGLRQQS</sequence>
<comment type="caution">
    <text evidence="7">The sequence shown here is derived from an EMBL/GenBank/DDBJ whole genome shotgun (WGS) entry which is preliminary data.</text>
</comment>
<evidence type="ECO:0000256" key="5">
    <source>
        <dbReference type="ARBA" id="ARBA00023136"/>
    </source>
</evidence>